<dbReference type="PRINTS" id="PR01469">
    <property type="entry name" value="CARBMTKINASE"/>
</dbReference>
<sequence>MSKIMLALGGNALGETPEEQLHLTKKAAVSIVNLIEQGHQVVLGHGNGPQVGMIHSVFEKTAERNEAPLMPFAECGAMSQGYIGYHLQNAVREELKKRSIERPVSSVITQVAVDSDDPAFAEPTKPVGRFFAKEEAEMLTQEKGWSFVEDSGRGYRRVVASPQPQEVIESETIAALVEQNHVVIAAGGGGIPVVRDDYRLSGIDAVIDKDFAASLLAEELDLDYLFVLTAVDQVSINFGTPEQTELNELSVDEAKRLIADGQFPPGSMLPKVEAALQFVSSNPERRAVISSLERAGDAIAGKTGTSFHSKACVK</sequence>
<gene>
    <name evidence="11" type="ORF">SAMN05444126_12730</name>
</gene>
<evidence type="ECO:0000259" key="10">
    <source>
        <dbReference type="Pfam" id="PF00696"/>
    </source>
</evidence>
<dbReference type="PIRSF" id="PIRSF000723">
    <property type="entry name" value="Carbamate_kin"/>
    <property type="match status" value="1"/>
</dbReference>
<evidence type="ECO:0000256" key="4">
    <source>
        <dbReference type="ARBA" id="ARBA00022503"/>
    </source>
</evidence>
<comment type="pathway">
    <text evidence="1">Metabolic intermediate metabolism; carbamoyl phosphate degradation; CO(2) and NH(3) from carbamoyl phosphate: step 1/1.</text>
</comment>
<organism evidence="11 12">
    <name type="scientific">Salisediminibacterium halotolerans</name>
    <dbReference type="NCBI Taxonomy" id="517425"/>
    <lineage>
        <taxon>Bacteria</taxon>
        <taxon>Bacillati</taxon>
        <taxon>Bacillota</taxon>
        <taxon>Bacilli</taxon>
        <taxon>Bacillales</taxon>
        <taxon>Bacillaceae</taxon>
        <taxon>Salisediminibacterium</taxon>
    </lineage>
</organism>
<evidence type="ECO:0000256" key="7">
    <source>
        <dbReference type="ARBA" id="ARBA00048467"/>
    </source>
</evidence>
<dbReference type="Pfam" id="PF00696">
    <property type="entry name" value="AA_kinase"/>
    <property type="match status" value="1"/>
</dbReference>
<dbReference type="GO" id="GO:0008804">
    <property type="term" value="F:carbamate kinase activity"/>
    <property type="evidence" value="ECO:0007669"/>
    <property type="project" value="UniProtKB-UniRule"/>
</dbReference>
<dbReference type="InterPro" id="IPR036393">
    <property type="entry name" value="AceGlu_kinase-like_sf"/>
</dbReference>
<dbReference type="PANTHER" id="PTHR30409">
    <property type="entry name" value="CARBAMATE KINASE"/>
    <property type="match status" value="1"/>
</dbReference>
<dbReference type="Proteomes" id="UP000199318">
    <property type="component" value="Unassembled WGS sequence"/>
</dbReference>
<dbReference type="EMBL" id="FOGV01000027">
    <property type="protein sequence ID" value="SES28715.1"/>
    <property type="molecule type" value="Genomic_DNA"/>
</dbReference>
<keyword evidence="4" id="KW-0056">Arginine metabolism</keyword>
<keyword evidence="6 9" id="KW-0418">Kinase</keyword>
<evidence type="ECO:0000313" key="12">
    <source>
        <dbReference type="Proteomes" id="UP000199318"/>
    </source>
</evidence>
<name>A0A1H9W4C5_9BACI</name>
<evidence type="ECO:0000313" key="11">
    <source>
        <dbReference type="EMBL" id="SES28715.1"/>
    </source>
</evidence>
<keyword evidence="12" id="KW-1185">Reference proteome</keyword>
<comment type="similarity">
    <text evidence="2 9">Belongs to the carbamate kinase family.</text>
</comment>
<dbReference type="SUPFAM" id="SSF53633">
    <property type="entry name" value="Carbamate kinase-like"/>
    <property type="match status" value="1"/>
</dbReference>
<proteinExistence type="inferred from homology"/>
<dbReference type="GO" id="GO:0019546">
    <property type="term" value="P:L-arginine deiminase pathway"/>
    <property type="evidence" value="ECO:0007669"/>
    <property type="project" value="TreeGrafter"/>
</dbReference>
<dbReference type="InterPro" id="IPR001048">
    <property type="entry name" value="Asp/Glu/Uridylate_kinase"/>
</dbReference>
<evidence type="ECO:0000256" key="3">
    <source>
        <dbReference type="ARBA" id="ARBA00013070"/>
    </source>
</evidence>
<protein>
    <recommendedName>
        <fullName evidence="3 8">Carbamate kinase</fullName>
    </recommendedName>
</protein>
<dbReference type="AlphaFoldDB" id="A0A1H9W4C5"/>
<dbReference type="OrthoDB" id="9766717at2"/>
<dbReference type="CDD" id="cd04235">
    <property type="entry name" value="AAK_CK"/>
    <property type="match status" value="1"/>
</dbReference>
<dbReference type="PANTHER" id="PTHR30409:SF1">
    <property type="entry name" value="CARBAMATE KINASE-RELATED"/>
    <property type="match status" value="1"/>
</dbReference>
<dbReference type="RefSeq" id="WP_093074372.1">
    <property type="nucleotide sequence ID" value="NZ_FOGV01000027.1"/>
</dbReference>
<evidence type="ECO:0000256" key="2">
    <source>
        <dbReference type="ARBA" id="ARBA00011066"/>
    </source>
</evidence>
<accession>A0A1H9W4C5</accession>
<dbReference type="NCBIfam" id="NF009007">
    <property type="entry name" value="PRK12352.1"/>
    <property type="match status" value="1"/>
</dbReference>
<dbReference type="Gene3D" id="3.40.1160.10">
    <property type="entry name" value="Acetylglutamate kinase-like"/>
    <property type="match status" value="1"/>
</dbReference>
<evidence type="ECO:0000256" key="5">
    <source>
        <dbReference type="ARBA" id="ARBA00022679"/>
    </source>
</evidence>
<dbReference type="InterPro" id="IPR003964">
    <property type="entry name" value="Carb_kinase"/>
</dbReference>
<dbReference type="STRING" id="1464123.SAMN05444126_12730"/>
<keyword evidence="5 9" id="KW-0808">Transferase</keyword>
<comment type="caution">
    <text evidence="11">The sequence shown here is derived from an EMBL/GenBank/DDBJ whole genome shotgun (WGS) entry which is preliminary data.</text>
</comment>
<dbReference type="UniPathway" id="UPA00996">
    <property type="reaction ID" value="UER00366"/>
</dbReference>
<feature type="domain" description="Aspartate/glutamate/uridylate kinase" evidence="10">
    <location>
        <begin position="4"/>
        <end position="282"/>
    </location>
</feature>
<dbReference type="NCBIfam" id="TIGR00746">
    <property type="entry name" value="arcC"/>
    <property type="match status" value="1"/>
</dbReference>
<dbReference type="GO" id="GO:0005829">
    <property type="term" value="C:cytosol"/>
    <property type="evidence" value="ECO:0007669"/>
    <property type="project" value="TreeGrafter"/>
</dbReference>
<comment type="catalytic activity">
    <reaction evidence="7">
        <text>hydrogencarbonate + NH4(+) + ATP = carbamoyl phosphate + ADP + H2O + H(+)</text>
        <dbReference type="Rhea" id="RHEA:10152"/>
        <dbReference type="ChEBI" id="CHEBI:15377"/>
        <dbReference type="ChEBI" id="CHEBI:15378"/>
        <dbReference type="ChEBI" id="CHEBI:17544"/>
        <dbReference type="ChEBI" id="CHEBI:28938"/>
        <dbReference type="ChEBI" id="CHEBI:30616"/>
        <dbReference type="ChEBI" id="CHEBI:58228"/>
        <dbReference type="ChEBI" id="CHEBI:456216"/>
        <dbReference type="EC" id="2.7.2.2"/>
    </reaction>
</comment>
<evidence type="ECO:0000256" key="1">
    <source>
        <dbReference type="ARBA" id="ARBA00005118"/>
    </source>
</evidence>
<dbReference type="FunFam" id="3.40.1160.10:FF:000007">
    <property type="entry name" value="Carbamate kinase"/>
    <property type="match status" value="1"/>
</dbReference>
<evidence type="ECO:0000256" key="9">
    <source>
        <dbReference type="PIRNR" id="PIRNR000723"/>
    </source>
</evidence>
<reference evidence="12" key="1">
    <citation type="submission" date="2016-10" db="EMBL/GenBank/DDBJ databases">
        <authorList>
            <person name="de Groot N.N."/>
        </authorList>
    </citation>
    <scope>NUCLEOTIDE SEQUENCE [LARGE SCALE GENOMIC DNA]</scope>
    <source>
        <strain evidence="12">10nlg</strain>
    </source>
</reference>
<evidence type="ECO:0000256" key="8">
    <source>
        <dbReference type="NCBIfam" id="TIGR00746"/>
    </source>
</evidence>
<evidence type="ECO:0000256" key="6">
    <source>
        <dbReference type="ARBA" id="ARBA00022777"/>
    </source>
</evidence>